<keyword evidence="2" id="KW-0548">Nucleotidyltransferase</keyword>
<dbReference type="eggNOG" id="COG1211">
    <property type="taxonomic scope" value="Bacteria"/>
</dbReference>
<dbReference type="InterPro" id="IPR050088">
    <property type="entry name" value="IspD/TarI_cytidylyltransf_bact"/>
</dbReference>
<keyword evidence="1" id="KW-0808">Transferase</keyword>
<keyword evidence="4" id="KW-1185">Reference proteome</keyword>
<dbReference type="Proteomes" id="UP000006072">
    <property type="component" value="Unassembled WGS sequence"/>
</dbReference>
<comment type="caution">
    <text evidence="3">The sequence shown here is derived from an EMBL/GenBank/DDBJ whole genome shotgun (WGS) entry which is preliminary data.</text>
</comment>
<name>K0V039_MYCVA</name>
<dbReference type="SUPFAM" id="SSF53448">
    <property type="entry name" value="Nucleotide-diphospho-sugar transferases"/>
    <property type="match status" value="1"/>
</dbReference>
<dbReference type="PATRIC" id="fig|1194972.3.peg.343"/>
<protein>
    <submittedName>
        <fullName evidence="3">4-diphosphocytidyl-2C-methyl-D-erythritol synthase</fullName>
    </submittedName>
</protein>
<evidence type="ECO:0000256" key="1">
    <source>
        <dbReference type="ARBA" id="ARBA00022679"/>
    </source>
</evidence>
<dbReference type="PANTHER" id="PTHR32125">
    <property type="entry name" value="2-C-METHYL-D-ERYTHRITOL 4-PHOSPHATE CYTIDYLYLTRANSFERASE, CHLOROPLASTIC"/>
    <property type="match status" value="1"/>
</dbReference>
<dbReference type="InterPro" id="IPR034683">
    <property type="entry name" value="IspD/TarI"/>
</dbReference>
<evidence type="ECO:0000313" key="4">
    <source>
        <dbReference type="Proteomes" id="UP000006072"/>
    </source>
</evidence>
<dbReference type="Gene3D" id="3.90.550.10">
    <property type="entry name" value="Spore Coat Polysaccharide Biosynthesis Protein SpsA, Chain A"/>
    <property type="match status" value="1"/>
</dbReference>
<evidence type="ECO:0000256" key="2">
    <source>
        <dbReference type="ARBA" id="ARBA00022695"/>
    </source>
</evidence>
<reference evidence="3 4" key="1">
    <citation type="journal article" date="2012" name="J. Bacteriol.">
        <title>Complete Genome Sequence of Mycobacterium vaccae Type Strain ATCC 25954.</title>
        <authorList>
            <person name="Ho Y.S."/>
            <person name="Adroub S.A."/>
            <person name="Abadi M."/>
            <person name="Al Alwan B."/>
            <person name="Alkhateeb R."/>
            <person name="Gao G."/>
            <person name="Ragab A."/>
            <person name="Ali S."/>
            <person name="van Soolingen D."/>
            <person name="Bitter W."/>
            <person name="Pain A."/>
            <person name="Abdallah A.M."/>
        </authorList>
    </citation>
    <scope>NUCLEOTIDE SEQUENCE [LARGE SCALE GENOMIC DNA]</scope>
    <source>
        <strain evidence="3 4">ATCC 25954</strain>
    </source>
</reference>
<dbReference type="HOGENOM" id="CLU_061281_1_1_11"/>
<dbReference type="Pfam" id="PF01128">
    <property type="entry name" value="IspD"/>
    <property type="match status" value="1"/>
</dbReference>
<gene>
    <name evidence="3" type="ORF">MVAC_01680</name>
</gene>
<accession>K0V039</accession>
<dbReference type="RefSeq" id="WP_003928289.1">
    <property type="nucleotide sequence ID" value="NZ_JH814683.1"/>
</dbReference>
<dbReference type="GO" id="GO:0050518">
    <property type="term" value="F:2-C-methyl-D-erythritol 4-phosphate cytidylyltransferase activity"/>
    <property type="evidence" value="ECO:0007669"/>
    <property type="project" value="TreeGrafter"/>
</dbReference>
<dbReference type="PANTHER" id="PTHR32125:SF4">
    <property type="entry name" value="2-C-METHYL-D-ERYTHRITOL 4-PHOSPHATE CYTIDYLYLTRANSFERASE, CHLOROPLASTIC"/>
    <property type="match status" value="1"/>
</dbReference>
<proteinExistence type="predicted"/>
<evidence type="ECO:0000313" key="3">
    <source>
        <dbReference type="EMBL" id="EJZ12752.1"/>
    </source>
</evidence>
<dbReference type="EMBL" id="ALQA01000002">
    <property type="protein sequence ID" value="EJZ12752.1"/>
    <property type="molecule type" value="Genomic_DNA"/>
</dbReference>
<sequence>MTVPALLPLPGSFAQRRDAVFMPVAGASPLVRIVGGLADAGEVVVAAAAPLTGDIRDALAGQRFPDVRVVVADSPGTRAQCIAAGLAELPAGPVLLHDVAWPLFAETTVDAVVAAVRDGAAVVWPTRPVTDSVKAVDDRGAVTATLDRSALRTVQYPRGFDSAVLNRLLDGDADGSFDELAAVLADGTTPTLVDGAIDTMRFELPVDAAFLAALIEGRQHPPH</sequence>
<organism evidence="3 4">
    <name type="scientific">Mycolicibacterium vaccae ATCC 25954</name>
    <dbReference type="NCBI Taxonomy" id="1194972"/>
    <lineage>
        <taxon>Bacteria</taxon>
        <taxon>Bacillati</taxon>
        <taxon>Actinomycetota</taxon>
        <taxon>Actinomycetes</taxon>
        <taxon>Mycobacteriales</taxon>
        <taxon>Mycobacteriaceae</taxon>
        <taxon>Mycolicibacterium</taxon>
    </lineage>
</organism>
<dbReference type="InterPro" id="IPR029044">
    <property type="entry name" value="Nucleotide-diphossugar_trans"/>
</dbReference>
<dbReference type="AlphaFoldDB" id="K0V039"/>